<sequence>MPDDVLLYIFLLGIQDDFESRGEPEIFSMPLNISHTNRAFRRLALSSPSLWSILYITIGLNLDEAGEQEQRTKARGEGLLRLWVERSGNALLNYHVEFHNSKLSKNVLEPLLREKHRWQSITLRIYSNTDPDFHLELSDMPYLRKLDLLFNVEKRTEKKITVDLSSSKQLRYLSMERVKGAQWRDVLETIQAQKLTELLICPTDDGNRQDPYLFTSLGTFYNLINLDIRNIGTWFEVATWNDIQVQRNLLVLLPKLRTLFLGQGCAQLINYLNTPSLVSLDIGPMTHEGRFIHEFLERSRPQLKTMGLRLYHLKTNVLIHILQRIPSLETFEIIQEPANILLPNLTALIFTPFSHQEAIRKRSPLVPACIYKLTIFFAYKRKLLASFHIPTRNYILNISVHDSQGLFIGSRLKYQFQDRKTDKKSTPLILTNAINQPPRYSRRDTIKYLPFRQLTLSSPCLWTNLAFFLDDDDDGGTDEDGLHSRAACTAKLFELWIERSGNAMLNCKIEMSVFERMSERIFRLFLPEQWRWQSITLAFEYIGNSRLGLHFALTNMPNLQKLDLTFMADEEEVLTLDLSHSRQLQYLVLKDMKSRRWREITENMHGQQLEHLHLGLEDSPRDTFLITSLTMFPQLAHLDLRLTFNYGISLLSEMPNGSPILLPNLRVLKLGIGCDDLLNYFTAPSLVSLDIPMFKEIEFLAYEFIQRSKPSLEIMRWELWGDLDLDRIRSILQELYMVKTFILYYWDTAYTDTTPRLWQMLSIKNSDEEMLLPNLKELDFGLSYIYTWSSASDGGLRKLATHLVDMVLSRCQYARDFTLHLDDTSLGKALKDLETFERVQEYISNDSVGFWLVYSSTKPIFITIV</sequence>
<dbReference type="AlphaFoldDB" id="A0A286U5F4"/>
<dbReference type="EMBL" id="NBII01000011">
    <property type="protein sequence ID" value="PAV14797.1"/>
    <property type="molecule type" value="Genomic_DNA"/>
</dbReference>
<evidence type="ECO:0000313" key="1">
    <source>
        <dbReference type="EMBL" id="PAV14797.1"/>
    </source>
</evidence>
<dbReference type="Proteomes" id="UP000217199">
    <property type="component" value="Unassembled WGS sequence"/>
</dbReference>
<comment type="caution">
    <text evidence="1">The sequence shown here is derived from an EMBL/GenBank/DDBJ whole genome shotgun (WGS) entry which is preliminary data.</text>
</comment>
<dbReference type="PANTHER" id="PTHR38926:SF5">
    <property type="entry name" value="F-BOX AND LEUCINE-RICH REPEAT PROTEIN 6"/>
    <property type="match status" value="1"/>
</dbReference>
<dbReference type="PANTHER" id="PTHR38926">
    <property type="entry name" value="F-BOX DOMAIN CONTAINING PROTEIN, EXPRESSED"/>
    <property type="match status" value="1"/>
</dbReference>
<evidence type="ECO:0008006" key="3">
    <source>
        <dbReference type="Google" id="ProtNLM"/>
    </source>
</evidence>
<proteinExistence type="predicted"/>
<gene>
    <name evidence="1" type="ORF">PNOK_0935000</name>
</gene>
<dbReference type="Gene3D" id="3.80.10.10">
    <property type="entry name" value="Ribonuclease Inhibitor"/>
    <property type="match status" value="2"/>
</dbReference>
<reference evidence="1 2" key="1">
    <citation type="journal article" date="2017" name="Mol. Ecol.">
        <title>Comparative and population genomic landscape of Phellinus noxius: A hypervariable fungus causing root rot in trees.</title>
        <authorList>
            <person name="Chung C.L."/>
            <person name="Lee T.J."/>
            <person name="Akiba M."/>
            <person name="Lee H.H."/>
            <person name="Kuo T.H."/>
            <person name="Liu D."/>
            <person name="Ke H.M."/>
            <person name="Yokoi T."/>
            <person name="Roa M.B."/>
            <person name="Lu M.J."/>
            <person name="Chang Y.Y."/>
            <person name="Ann P.J."/>
            <person name="Tsai J.N."/>
            <person name="Chen C.Y."/>
            <person name="Tzean S.S."/>
            <person name="Ota Y."/>
            <person name="Hattori T."/>
            <person name="Sahashi N."/>
            <person name="Liou R.F."/>
            <person name="Kikuchi T."/>
            <person name="Tsai I.J."/>
        </authorList>
    </citation>
    <scope>NUCLEOTIDE SEQUENCE [LARGE SCALE GENOMIC DNA]</scope>
    <source>
        <strain evidence="1 2">FFPRI411160</strain>
    </source>
</reference>
<accession>A0A286U5F4</accession>
<organism evidence="1 2">
    <name type="scientific">Pyrrhoderma noxium</name>
    <dbReference type="NCBI Taxonomy" id="2282107"/>
    <lineage>
        <taxon>Eukaryota</taxon>
        <taxon>Fungi</taxon>
        <taxon>Dikarya</taxon>
        <taxon>Basidiomycota</taxon>
        <taxon>Agaricomycotina</taxon>
        <taxon>Agaricomycetes</taxon>
        <taxon>Hymenochaetales</taxon>
        <taxon>Hymenochaetaceae</taxon>
        <taxon>Pyrrhoderma</taxon>
    </lineage>
</organism>
<keyword evidence="2" id="KW-1185">Reference proteome</keyword>
<name>A0A286U5F4_9AGAM</name>
<evidence type="ECO:0000313" key="2">
    <source>
        <dbReference type="Proteomes" id="UP000217199"/>
    </source>
</evidence>
<protein>
    <recommendedName>
        <fullName evidence="3">F-box domain-containing protein</fullName>
    </recommendedName>
</protein>
<dbReference type="OrthoDB" id="2269034at2759"/>
<dbReference type="InParanoid" id="A0A286U5F4"/>
<dbReference type="SUPFAM" id="SSF52047">
    <property type="entry name" value="RNI-like"/>
    <property type="match status" value="2"/>
</dbReference>
<dbReference type="InterPro" id="IPR032675">
    <property type="entry name" value="LRR_dom_sf"/>
</dbReference>